<dbReference type="Proteomes" id="UP000799757">
    <property type="component" value="Unassembled WGS sequence"/>
</dbReference>
<organism evidence="1 2">
    <name type="scientific">Melanomma pulvis-pyrius CBS 109.77</name>
    <dbReference type="NCBI Taxonomy" id="1314802"/>
    <lineage>
        <taxon>Eukaryota</taxon>
        <taxon>Fungi</taxon>
        <taxon>Dikarya</taxon>
        <taxon>Ascomycota</taxon>
        <taxon>Pezizomycotina</taxon>
        <taxon>Dothideomycetes</taxon>
        <taxon>Pleosporomycetidae</taxon>
        <taxon>Pleosporales</taxon>
        <taxon>Melanommataceae</taxon>
        <taxon>Melanomma</taxon>
    </lineage>
</organism>
<evidence type="ECO:0000313" key="1">
    <source>
        <dbReference type="EMBL" id="KAF2789729.1"/>
    </source>
</evidence>
<accession>A0A6A6X062</accession>
<proteinExistence type="predicted"/>
<reference evidence="1" key="1">
    <citation type="journal article" date="2020" name="Stud. Mycol.">
        <title>101 Dothideomycetes genomes: a test case for predicting lifestyles and emergence of pathogens.</title>
        <authorList>
            <person name="Haridas S."/>
            <person name="Albert R."/>
            <person name="Binder M."/>
            <person name="Bloem J."/>
            <person name="Labutti K."/>
            <person name="Salamov A."/>
            <person name="Andreopoulos B."/>
            <person name="Baker S."/>
            <person name="Barry K."/>
            <person name="Bills G."/>
            <person name="Bluhm B."/>
            <person name="Cannon C."/>
            <person name="Castanera R."/>
            <person name="Culley D."/>
            <person name="Daum C."/>
            <person name="Ezra D."/>
            <person name="Gonzalez J."/>
            <person name="Henrissat B."/>
            <person name="Kuo A."/>
            <person name="Liang C."/>
            <person name="Lipzen A."/>
            <person name="Lutzoni F."/>
            <person name="Magnuson J."/>
            <person name="Mondo S."/>
            <person name="Nolan M."/>
            <person name="Ohm R."/>
            <person name="Pangilinan J."/>
            <person name="Park H.-J."/>
            <person name="Ramirez L."/>
            <person name="Alfaro M."/>
            <person name="Sun H."/>
            <person name="Tritt A."/>
            <person name="Yoshinaga Y."/>
            <person name="Zwiers L.-H."/>
            <person name="Turgeon B."/>
            <person name="Goodwin S."/>
            <person name="Spatafora J."/>
            <person name="Crous P."/>
            <person name="Grigoriev I."/>
        </authorList>
    </citation>
    <scope>NUCLEOTIDE SEQUENCE</scope>
    <source>
        <strain evidence="1">CBS 109.77</strain>
    </source>
</reference>
<gene>
    <name evidence="1" type="ORF">K505DRAFT_365346</name>
</gene>
<sequence>MSNARFMECIGNNRLLLPGDELYDKDPVKPIALKKIFGTLGNILERRKGTESNRLLLRQMWPDGTTYDDFDENCREEIGMLRLDPDQTRHFSLYHQRIDMYYFSRDTRTVPTGTELNDDEDRSEAIERLASRDKGLTVYKQGHATGFTTGRLKNIR</sequence>
<protein>
    <submittedName>
        <fullName evidence="1">Uncharacterized protein</fullName>
    </submittedName>
</protein>
<keyword evidence="2" id="KW-1185">Reference proteome</keyword>
<dbReference type="AlphaFoldDB" id="A0A6A6X062"/>
<dbReference type="EMBL" id="MU002117">
    <property type="protein sequence ID" value="KAF2789729.1"/>
    <property type="molecule type" value="Genomic_DNA"/>
</dbReference>
<evidence type="ECO:0000313" key="2">
    <source>
        <dbReference type="Proteomes" id="UP000799757"/>
    </source>
</evidence>
<name>A0A6A6X062_9PLEO</name>